<accession>A0A8R1Y1J5</accession>
<evidence type="ECO:0000313" key="2">
    <source>
        <dbReference type="EnsemblMetazoa" id="OVOC8236.1"/>
    </source>
</evidence>
<name>A0A8R1Y1J5_ONCVO</name>
<dbReference type="EnsemblMetazoa" id="OVOC8236.1">
    <property type="protein sequence ID" value="OVOC8236.1"/>
    <property type="gene ID" value="WBGene00245045"/>
</dbReference>
<keyword evidence="1" id="KW-1133">Transmembrane helix</keyword>
<organism evidence="2 3">
    <name type="scientific">Onchocerca volvulus</name>
    <dbReference type="NCBI Taxonomy" id="6282"/>
    <lineage>
        <taxon>Eukaryota</taxon>
        <taxon>Metazoa</taxon>
        <taxon>Ecdysozoa</taxon>
        <taxon>Nematoda</taxon>
        <taxon>Chromadorea</taxon>
        <taxon>Rhabditida</taxon>
        <taxon>Spirurina</taxon>
        <taxon>Spiruromorpha</taxon>
        <taxon>Filarioidea</taxon>
        <taxon>Onchocercidae</taxon>
        <taxon>Onchocerca</taxon>
    </lineage>
</organism>
<keyword evidence="3" id="KW-1185">Reference proteome</keyword>
<dbReference type="EMBL" id="CMVM020000247">
    <property type="status" value="NOT_ANNOTATED_CDS"/>
    <property type="molecule type" value="Genomic_DNA"/>
</dbReference>
<dbReference type="Proteomes" id="UP000024404">
    <property type="component" value="Unassembled WGS sequence"/>
</dbReference>
<sequence length="127" mass="15199">MQFASFCRLLFPPTYISSLFQYLLYKHLFPEFPHSNVNRRPLLQGFMMVSSRFATILLLALLTISVTASGWWDDDWDGPWHHHHQHLGHFPGHHEHHGQFPWHHRQFHHYPHHGDYHPLGHGGWSWD</sequence>
<keyword evidence="1" id="KW-0812">Transmembrane</keyword>
<proteinExistence type="predicted"/>
<reference evidence="2" key="2">
    <citation type="submission" date="2022-06" db="UniProtKB">
        <authorList>
            <consortium name="EnsemblMetazoa"/>
        </authorList>
    </citation>
    <scope>IDENTIFICATION</scope>
</reference>
<reference evidence="3" key="1">
    <citation type="submission" date="2013-10" db="EMBL/GenBank/DDBJ databases">
        <title>Genome sequencing of Onchocerca volvulus.</title>
        <authorList>
            <person name="Cotton J."/>
            <person name="Tsai J."/>
            <person name="Stanley E."/>
            <person name="Tracey A."/>
            <person name="Holroyd N."/>
            <person name="Lustigman S."/>
            <person name="Berriman M."/>
        </authorList>
    </citation>
    <scope>NUCLEOTIDE SEQUENCE</scope>
</reference>
<protein>
    <submittedName>
        <fullName evidence="2">Uncharacterized protein</fullName>
    </submittedName>
</protein>
<evidence type="ECO:0000313" key="3">
    <source>
        <dbReference type="Proteomes" id="UP000024404"/>
    </source>
</evidence>
<keyword evidence="1" id="KW-0472">Membrane</keyword>
<dbReference type="AlphaFoldDB" id="A0A8R1Y1J5"/>
<feature type="transmembrane region" description="Helical" evidence="1">
    <location>
        <begin position="53"/>
        <end position="72"/>
    </location>
</feature>
<evidence type="ECO:0000256" key="1">
    <source>
        <dbReference type="SAM" id="Phobius"/>
    </source>
</evidence>